<keyword evidence="6 7" id="KW-0472">Membrane</keyword>
<dbReference type="InterPro" id="IPR004869">
    <property type="entry name" value="MMPL_dom"/>
</dbReference>
<evidence type="ECO:0000256" key="2">
    <source>
        <dbReference type="ARBA" id="ARBA00010157"/>
    </source>
</evidence>
<dbReference type="OrthoDB" id="7051771at2"/>
<dbReference type="AlphaFoldDB" id="A0A7J5UKQ5"/>
<dbReference type="Gene3D" id="1.20.1640.10">
    <property type="entry name" value="Multidrug efflux transporter AcrB transmembrane domain"/>
    <property type="match status" value="2"/>
</dbReference>
<dbReference type="PROSITE" id="PS50156">
    <property type="entry name" value="SSD"/>
    <property type="match status" value="1"/>
</dbReference>
<proteinExistence type="inferred from homology"/>
<dbReference type="Proteomes" id="UP000451860">
    <property type="component" value="Unassembled WGS sequence"/>
</dbReference>
<evidence type="ECO:0000313" key="9">
    <source>
        <dbReference type="EMBL" id="KAE8762870.1"/>
    </source>
</evidence>
<evidence type="ECO:0000256" key="7">
    <source>
        <dbReference type="SAM" id="Phobius"/>
    </source>
</evidence>
<keyword evidence="10" id="KW-1185">Reference proteome</keyword>
<dbReference type="PANTHER" id="PTHR33406">
    <property type="entry name" value="MEMBRANE PROTEIN MJ1562-RELATED"/>
    <property type="match status" value="1"/>
</dbReference>
<dbReference type="InterPro" id="IPR050545">
    <property type="entry name" value="Mycobact_MmpL"/>
</dbReference>
<comment type="similarity">
    <text evidence="2">Belongs to the resistance-nodulation-cell division (RND) (TC 2.A.6) family. MmpL subfamily.</text>
</comment>
<feature type="transmembrane region" description="Helical" evidence="7">
    <location>
        <begin position="523"/>
        <end position="543"/>
    </location>
</feature>
<evidence type="ECO:0000256" key="1">
    <source>
        <dbReference type="ARBA" id="ARBA00004651"/>
    </source>
</evidence>
<protein>
    <submittedName>
        <fullName evidence="9">MMPL family transporter</fullName>
    </submittedName>
</protein>
<feature type="transmembrane region" description="Helical" evidence="7">
    <location>
        <begin position="304"/>
        <end position="329"/>
    </location>
</feature>
<feature type="transmembrane region" description="Helical" evidence="7">
    <location>
        <begin position="666"/>
        <end position="692"/>
    </location>
</feature>
<keyword evidence="3" id="KW-1003">Cell membrane</keyword>
<sequence length="894" mass="91800">MSSSLYRLGRAVARRRRLVLVAWLLLLAVLGAGVPLVGGTLNDNFSIPGTESQDGLDVLATRFPQVSGASGQLLFTVPEGERIADRADDVEAVLADAREVTDVVAVTDPFAAGAERYLAADGRHALAQVQLSVPLGAIDDATRDGLVALAADDPAGLRIDLGGQVLQTTGVHVSATEAAGVVVAGAVLALTFGSAVAAGVPVLTALLGVGVALAGIVLAAGLTDISSTTPTLALMIGLAVGIDYALFVLSRHRAQLAGGMAVEESLARATATAGSAVIFAGTTVVIALCGLAVAGIPFLTVMGVAAAAAVAVAVAVALTALPAVLAMLGERLRPRPGSRAAARELATAGQGRSLGRRWVALVTRVPALTVVVVVAGLLVMAVPAKDLRLALPDNGARDPGDPARVTYDLIADAYGPGFNAPLVLTADLIRTTDPVAVMRHVADDVAGLDDVASVPLATPNPTGDLGVVQIVPREGQTAASTADLVRALRDLAPRLEDRYDLTDVRVTGHTAVTIDISDRLGAALVPFGIVVVGLSLVLLTVVFRSIAVPIKATAGYLLSVLAAFGALSAVFEWGWFADALDVQRVGPVISFLPIILMGVLFGLAMDYEVFLVSRMREHYVHTGDAAEAITAGFAASARVVAAAAVIMFAVFAAFVPAGDPIVKPIAFGLAVGVFVDAFVVRMTLVPAVLALLGRHAWTLPDWLERRLPTLDVEGVGLERHLEHEAWQAAHGPAAVRAERVTVRDEAGAPLVAGADLAVRPGELVAVGAADPLVRQAFLAAVAGRLYPEDGTLVVLGRVLPDEAGAVRARAAFFPVFPSAADLARCAGPGRLVLVDGADADPARAARRWAALAELTESGTTVLAGRDPAVPWPAPAPRQVCLDRPTVPALEEAAL</sequence>
<dbReference type="SUPFAM" id="SSF82866">
    <property type="entry name" value="Multidrug efflux transporter AcrB transmembrane domain"/>
    <property type="match status" value="2"/>
</dbReference>
<dbReference type="PANTHER" id="PTHR33406:SF11">
    <property type="entry name" value="MEMBRANE PROTEIN SCO6666-RELATED"/>
    <property type="match status" value="1"/>
</dbReference>
<feature type="transmembrane region" description="Helical" evidence="7">
    <location>
        <begin position="231"/>
        <end position="250"/>
    </location>
</feature>
<gene>
    <name evidence="9" type="ORF">GB883_17105</name>
</gene>
<keyword evidence="5 7" id="KW-1133">Transmembrane helix</keyword>
<feature type="transmembrane region" description="Helical" evidence="7">
    <location>
        <begin position="178"/>
        <end position="198"/>
    </location>
</feature>
<evidence type="ECO:0000256" key="3">
    <source>
        <dbReference type="ARBA" id="ARBA00022475"/>
    </source>
</evidence>
<name>A0A7J5UKQ5_9MICO</name>
<evidence type="ECO:0000259" key="8">
    <source>
        <dbReference type="PROSITE" id="PS50156"/>
    </source>
</evidence>
<dbReference type="InterPro" id="IPR000731">
    <property type="entry name" value="SSD"/>
</dbReference>
<feature type="transmembrane region" description="Helical" evidence="7">
    <location>
        <begin position="205"/>
        <end position="225"/>
    </location>
</feature>
<evidence type="ECO:0000256" key="5">
    <source>
        <dbReference type="ARBA" id="ARBA00022989"/>
    </source>
</evidence>
<dbReference type="Pfam" id="PF03176">
    <property type="entry name" value="MMPL"/>
    <property type="match status" value="2"/>
</dbReference>
<evidence type="ECO:0000256" key="6">
    <source>
        <dbReference type="ARBA" id="ARBA00023136"/>
    </source>
</evidence>
<dbReference type="EMBL" id="WHJE01000115">
    <property type="protein sequence ID" value="KAE8762870.1"/>
    <property type="molecule type" value="Genomic_DNA"/>
</dbReference>
<dbReference type="GO" id="GO:0005886">
    <property type="term" value="C:plasma membrane"/>
    <property type="evidence" value="ECO:0007669"/>
    <property type="project" value="UniProtKB-SubCell"/>
</dbReference>
<evidence type="ECO:0000256" key="4">
    <source>
        <dbReference type="ARBA" id="ARBA00022692"/>
    </source>
</evidence>
<comment type="caution">
    <text evidence="9">The sequence shown here is derived from an EMBL/GenBank/DDBJ whole genome shotgun (WGS) entry which is preliminary data.</text>
</comment>
<reference evidence="9 10" key="1">
    <citation type="submission" date="2019-10" db="EMBL/GenBank/DDBJ databases">
        <title>Georgenia wutianyii sp. nov. and Georgenia yuyongxinii sp. nov. isolated from plateau pika (Ochotona curzoniae) in the Qinghai-Tibet plateau of China.</title>
        <authorList>
            <person name="Tian Z."/>
        </authorList>
    </citation>
    <scope>NUCLEOTIDE SEQUENCE [LARGE SCALE GENOMIC DNA]</scope>
    <source>
        <strain evidence="9 10">DSM 21501</strain>
    </source>
</reference>
<feature type="domain" description="SSD" evidence="8">
    <location>
        <begin position="203"/>
        <end position="327"/>
    </location>
</feature>
<keyword evidence="4 7" id="KW-0812">Transmembrane</keyword>
<comment type="subcellular location">
    <subcellularLocation>
        <location evidence="1">Cell membrane</location>
        <topology evidence="1">Multi-pass membrane protein</topology>
    </subcellularLocation>
</comment>
<evidence type="ECO:0000313" key="10">
    <source>
        <dbReference type="Proteomes" id="UP000451860"/>
    </source>
</evidence>
<feature type="transmembrane region" description="Helical" evidence="7">
    <location>
        <begin position="555"/>
        <end position="576"/>
    </location>
</feature>
<feature type="transmembrane region" description="Helical" evidence="7">
    <location>
        <begin position="588"/>
        <end position="607"/>
    </location>
</feature>
<feature type="transmembrane region" description="Helical" evidence="7">
    <location>
        <begin position="271"/>
        <end position="298"/>
    </location>
</feature>
<dbReference type="RefSeq" id="WP_152203215.1">
    <property type="nucleotide sequence ID" value="NZ_VUKF01000024.1"/>
</dbReference>
<organism evidence="9 10">
    <name type="scientific">Georgenia thermotolerans</name>
    <dbReference type="NCBI Taxonomy" id="527326"/>
    <lineage>
        <taxon>Bacteria</taxon>
        <taxon>Bacillati</taxon>
        <taxon>Actinomycetota</taxon>
        <taxon>Actinomycetes</taxon>
        <taxon>Micrococcales</taxon>
        <taxon>Bogoriellaceae</taxon>
        <taxon>Georgenia</taxon>
    </lineage>
</organism>
<feature type="transmembrane region" description="Helical" evidence="7">
    <location>
        <begin position="628"/>
        <end position="654"/>
    </location>
</feature>
<accession>A0A7J5UKQ5</accession>
<feature type="transmembrane region" description="Helical" evidence="7">
    <location>
        <begin position="358"/>
        <end position="382"/>
    </location>
</feature>